<feature type="compositionally biased region" description="Basic and acidic residues" evidence="1">
    <location>
        <begin position="231"/>
        <end position="249"/>
    </location>
</feature>
<dbReference type="OrthoDB" id="5410551at2"/>
<dbReference type="AlphaFoldDB" id="A0A1X6YJV4"/>
<dbReference type="EMBL" id="FWFK01000001">
    <property type="protein sequence ID" value="SLN23256.1"/>
    <property type="molecule type" value="Genomic_DNA"/>
</dbReference>
<proteinExistence type="predicted"/>
<evidence type="ECO:0000256" key="1">
    <source>
        <dbReference type="SAM" id="MobiDB-lite"/>
    </source>
</evidence>
<gene>
    <name evidence="2" type="ORF">ROJ8625_00930</name>
</gene>
<feature type="region of interest" description="Disordered" evidence="1">
    <location>
        <begin position="141"/>
        <end position="185"/>
    </location>
</feature>
<feature type="region of interest" description="Disordered" evidence="1">
    <location>
        <begin position="405"/>
        <end position="446"/>
    </location>
</feature>
<dbReference type="RefSeq" id="WP_143535040.1">
    <property type="nucleotide sequence ID" value="NZ_FWFK01000001.1"/>
</dbReference>
<reference evidence="2 3" key="1">
    <citation type="submission" date="2017-03" db="EMBL/GenBank/DDBJ databases">
        <authorList>
            <person name="Afonso C.L."/>
            <person name="Miller P.J."/>
            <person name="Scott M.A."/>
            <person name="Spackman E."/>
            <person name="Goraichik I."/>
            <person name="Dimitrov K.M."/>
            <person name="Suarez D.L."/>
            <person name="Swayne D.E."/>
        </authorList>
    </citation>
    <scope>NUCLEOTIDE SEQUENCE [LARGE SCALE GENOMIC DNA]</scope>
    <source>
        <strain evidence="2 3">CECT 8625</strain>
    </source>
</reference>
<sequence>MTPAEWLVYENQGATRNQPLSPRLVDALSFLPELGVQMRVFSGGQPGIGSGGQRVGSTRHDHGNAADVFFYRDGRRLNWANEADRPVFEQIVRQARQRGVTGFGAGEGYMRPGSMHIGFGSEAVWGAGGSGANAPGWLRTAYSGGAGTPQAPASSQNRPSRVGNDSGDTLAAATPPASLLEIPDMDTNKPLAGGLLGNWLTPDRRDRAVLALEGMTLNPNRGLMMAAADGLEDRRKTRRESDRAREARKQANRTIQYLNAQGEYGRQLAAAVSTGALEAGEAIKLAMTPAKDNRTSAIQNYEYARSQGYTGSFEDFQGGGSGTPTPYSDAAKLRADLDAGYITQEQYDAQIARADQGDESAPEASIRRIMDAYDVDRRTATGIVDGTLRVSRDPVDDTVIVTDLATRESYRPGMPEDTAPPAQDTQPRAEPGGGNQLSFPGSPGADASDAFGFEGMLKGSANAVSDFIGLGAPFEDVRETQSDFDVLSESLINDVASAYERQPPSWLLQNIRELTPQAGGFQGAGSAQSKLGALRRNFENELNITNEQLGRRLSPAERQKLLSRKTGLEAAIQKVDSYLGRFGGGESNETQSGVSWSVVE</sequence>
<evidence type="ECO:0000313" key="2">
    <source>
        <dbReference type="EMBL" id="SLN23256.1"/>
    </source>
</evidence>
<name>A0A1X6YJV4_9RHOB</name>
<feature type="region of interest" description="Disordered" evidence="1">
    <location>
        <begin position="230"/>
        <end position="250"/>
    </location>
</feature>
<feature type="compositionally biased region" description="Low complexity" evidence="1">
    <location>
        <begin position="169"/>
        <end position="180"/>
    </location>
</feature>
<organism evidence="2 3">
    <name type="scientific">Roseivivax jejudonensis</name>
    <dbReference type="NCBI Taxonomy" id="1529041"/>
    <lineage>
        <taxon>Bacteria</taxon>
        <taxon>Pseudomonadati</taxon>
        <taxon>Pseudomonadota</taxon>
        <taxon>Alphaproteobacteria</taxon>
        <taxon>Rhodobacterales</taxon>
        <taxon>Roseobacteraceae</taxon>
        <taxon>Roseivivax</taxon>
    </lineage>
</organism>
<protein>
    <submittedName>
        <fullName evidence="2">Uncharacterized protein</fullName>
    </submittedName>
</protein>
<keyword evidence="3" id="KW-1185">Reference proteome</keyword>
<dbReference type="Proteomes" id="UP000193570">
    <property type="component" value="Unassembled WGS sequence"/>
</dbReference>
<evidence type="ECO:0000313" key="3">
    <source>
        <dbReference type="Proteomes" id="UP000193570"/>
    </source>
</evidence>
<accession>A0A1X6YJV4</accession>